<sequence length="259" mass="25612">MTEIALVLLAGAVAGTLNAVGGGGTFVALPALVAAGLSPVTANASSTIALVPGALAGAWVYRRELTPVGGTSTTSLTAVSVIGGAVGAGLLLTLPTASFSAAVPWLLAFATLVLAFGRPFSRALSAATGRSAGTGMSARALLIAQFVLAVYGGYFGGAIGIMMLALWSIGLGLDTAAGNAMRIAQVAAVYLSATTLFLVASDALGRPLILTAMLFGGVAGGFAGAHLARRLPARFLRGTILTVAVTMTVLYFLRATGGG</sequence>
<evidence type="ECO:0000313" key="9">
    <source>
        <dbReference type="EMBL" id="GGJ90549.1"/>
    </source>
</evidence>
<evidence type="ECO:0000256" key="1">
    <source>
        <dbReference type="ARBA" id="ARBA00004651"/>
    </source>
</evidence>
<comment type="similarity">
    <text evidence="2 8">Belongs to the 4-toluene sulfonate uptake permease (TSUP) (TC 2.A.102) family.</text>
</comment>
<dbReference type="PANTHER" id="PTHR30269">
    <property type="entry name" value="TRANSMEMBRANE PROTEIN YFCA"/>
    <property type="match status" value="1"/>
</dbReference>
<feature type="transmembrane region" description="Helical" evidence="8">
    <location>
        <begin position="141"/>
        <end position="169"/>
    </location>
</feature>
<feature type="transmembrane region" description="Helical" evidence="8">
    <location>
        <begin position="73"/>
        <end position="93"/>
    </location>
</feature>
<proteinExistence type="inferred from homology"/>
<feature type="transmembrane region" description="Helical" evidence="8">
    <location>
        <begin position="181"/>
        <end position="201"/>
    </location>
</feature>
<feature type="transmembrane region" description="Helical" evidence="8">
    <location>
        <begin position="208"/>
        <end position="228"/>
    </location>
</feature>
<dbReference type="InterPro" id="IPR002781">
    <property type="entry name" value="TM_pro_TauE-like"/>
</dbReference>
<name>A0ABQ2E2M5_9ACTN</name>
<dbReference type="RefSeq" id="WP_189107248.1">
    <property type="nucleotide sequence ID" value="NZ_BMMV01000006.1"/>
</dbReference>
<comment type="subcellular location">
    <subcellularLocation>
        <location evidence="1 8">Cell membrane</location>
        <topology evidence="1 8">Multi-pass membrane protein</topology>
    </subcellularLocation>
</comment>
<reference evidence="10" key="1">
    <citation type="journal article" date="2019" name="Int. J. Syst. Evol. Microbiol.">
        <title>The Global Catalogue of Microorganisms (GCM) 10K type strain sequencing project: providing services to taxonomists for standard genome sequencing and annotation.</title>
        <authorList>
            <consortium name="The Broad Institute Genomics Platform"/>
            <consortium name="The Broad Institute Genome Sequencing Center for Infectious Disease"/>
            <person name="Wu L."/>
            <person name="Ma J."/>
        </authorList>
    </citation>
    <scope>NUCLEOTIDE SEQUENCE [LARGE SCALE GENOMIC DNA]</scope>
    <source>
        <strain evidence="10">CGMCC 4.7275</strain>
    </source>
</reference>
<keyword evidence="5 8" id="KW-0812">Transmembrane</keyword>
<evidence type="ECO:0000313" key="10">
    <source>
        <dbReference type="Proteomes" id="UP000660265"/>
    </source>
</evidence>
<feature type="transmembrane region" description="Helical" evidence="8">
    <location>
        <begin position="99"/>
        <end position="120"/>
    </location>
</feature>
<evidence type="ECO:0000256" key="7">
    <source>
        <dbReference type="ARBA" id="ARBA00023136"/>
    </source>
</evidence>
<keyword evidence="3" id="KW-0813">Transport</keyword>
<gene>
    <name evidence="9" type="ORF">GCM10011583_22460</name>
</gene>
<evidence type="ECO:0000256" key="5">
    <source>
        <dbReference type="ARBA" id="ARBA00022692"/>
    </source>
</evidence>
<keyword evidence="7 8" id="KW-0472">Membrane</keyword>
<evidence type="ECO:0000256" key="6">
    <source>
        <dbReference type="ARBA" id="ARBA00022989"/>
    </source>
</evidence>
<comment type="caution">
    <text evidence="9">The sequence shown here is derived from an EMBL/GenBank/DDBJ whole genome shotgun (WGS) entry which is preliminary data.</text>
</comment>
<feature type="transmembrane region" description="Helical" evidence="8">
    <location>
        <begin position="234"/>
        <end position="253"/>
    </location>
</feature>
<keyword evidence="4 8" id="KW-1003">Cell membrane</keyword>
<feature type="transmembrane region" description="Helical" evidence="8">
    <location>
        <begin position="43"/>
        <end position="61"/>
    </location>
</feature>
<keyword evidence="6 8" id="KW-1133">Transmembrane helix</keyword>
<evidence type="ECO:0000256" key="4">
    <source>
        <dbReference type="ARBA" id="ARBA00022475"/>
    </source>
</evidence>
<dbReference type="EMBL" id="BMMV01000006">
    <property type="protein sequence ID" value="GGJ90549.1"/>
    <property type="molecule type" value="Genomic_DNA"/>
</dbReference>
<organism evidence="9 10">
    <name type="scientific">Streptomyces camponoticapitis</name>
    <dbReference type="NCBI Taxonomy" id="1616125"/>
    <lineage>
        <taxon>Bacteria</taxon>
        <taxon>Bacillati</taxon>
        <taxon>Actinomycetota</taxon>
        <taxon>Actinomycetes</taxon>
        <taxon>Kitasatosporales</taxon>
        <taxon>Streptomycetaceae</taxon>
        <taxon>Streptomyces</taxon>
    </lineage>
</organism>
<evidence type="ECO:0000256" key="3">
    <source>
        <dbReference type="ARBA" id="ARBA00022448"/>
    </source>
</evidence>
<evidence type="ECO:0000256" key="8">
    <source>
        <dbReference type="RuleBase" id="RU363041"/>
    </source>
</evidence>
<keyword evidence="10" id="KW-1185">Reference proteome</keyword>
<dbReference type="Proteomes" id="UP000660265">
    <property type="component" value="Unassembled WGS sequence"/>
</dbReference>
<protein>
    <recommendedName>
        <fullName evidence="8">Probable membrane transporter protein</fullName>
    </recommendedName>
</protein>
<accession>A0ABQ2E2M5</accession>
<dbReference type="PANTHER" id="PTHR30269:SF0">
    <property type="entry name" value="MEMBRANE TRANSPORTER PROTEIN YFCA-RELATED"/>
    <property type="match status" value="1"/>
</dbReference>
<evidence type="ECO:0000256" key="2">
    <source>
        <dbReference type="ARBA" id="ARBA00009142"/>
    </source>
</evidence>
<dbReference type="InterPro" id="IPR052017">
    <property type="entry name" value="TSUP"/>
</dbReference>
<dbReference type="Pfam" id="PF01925">
    <property type="entry name" value="TauE"/>
    <property type="match status" value="1"/>
</dbReference>